<evidence type="ECO:0000259" key="1">
    <source>
        <dbReference type="Pfam" id="PF06985"/>
    </source>
</evidence>
<gene>
    <name evidence="2" type="ORF">LTR77_010657</name>
</gene>
<dbReference type="InterPro" id="IPR010730">
    <property type="entry name" value="HET"/>
</dbReference>
<dbReference type="GeneID" id="89931982"/>
<organism evidence="2 3">
    <name type="scientific">Saxophila tyrrhenica</name>
    <dbReference type="NCBI Taxonomy" id="1690608"/>
    <lineage>
        <taxon>Eukaryota</taxon>
        <taxon>Fungi</taxon>
        <taxon>Dikarya</taxon>
        <taxon>Ascomycota</taxon>
        <taxon>Pezizomycotina</taxon>
        <taxon>Dothideomycetes</taxon>
        <taxon>Dothideomycetidae</taxon>
        <taxon>Mycosphaerellales</taxon>
        <taxon>Extremaceae</taxon>
        <taxon>Saxophila</taxon>
    </lineage>
</organism>
<feature type="domain" description="Heterokaryon incompatibility" evidence="1">
    <location>
        <begin position="51"/>
        <end position="217"/>
    </location>
</feature>
<comment type="caution">
    <text evidence="2">The sequence shown here is derived from an EMBL/GenBank/DDBJ whole genome shotgun (WGS) entry which is preliminary data.</text>
</comment>
<protein>
    <recommendedName>
        <fullName evidence="1">Heterokaryon incompatibility domain-containing protein</fullName>
    </recommendedName>
</protein>
<reference evidence="2 3" key="1">
    <citation type="submission" date="2023-08" db="EMBL/GenBank/DDBJ databases">
        <title>Black Yeasts Isolated from many extreme environments.</title>
        <authorList>
            <person name="Coleine C."/>
            <person name="Stajich J.E."/>
            <person name="Selbmann L."/>
        </authorList>
    </citation>
    <scope>NUCLEOTIDE SEQUENCE [LARGE SCALE GENOMIC DNA]</scope>
    <source>
        <strain evidence="2 3">CCFEE 5935</strain>
    </source>
</reference>
<proteinExistence type="predicted"/>
<dbReference type="AlphaFoldDB" id="A0AAV9NUU4"/>
<accession>A0AAV9NUU4</accession>
<dbReference type="InterPro" id="IPR052895">
    <property type="entry name" value="HetReg/Transcr_Mod"/>
</dbReference>
<dbReference type="PANTHER" id="PTHR24148:SF73">
    <property type="entry name" value="HET DOMAIN PROTEIN (AFU_ORTHOLOGUE AFUA_8G01020)"/>
    <property type="match status" value="1"/>
</dbReference>
<evidence type="ECO:0000313" key="2">
    <source>
        <dbReference type="EMBL" id="KAK5163475.1"/>
    </source>
</evidence>
<name>A0AAV9NUU4_9PEZI</name>
<dbReference type="PANTHER" id="PTHR24148">
    <property type="entry name" value="ANKYRIN REPEAT DOMAIN-CONTAINING PROTEIN 39 HOMOLOG-RELATED"/>
    <property type="match status" value="1"/>
</dbReference>
<dbReference type="Pfam" id="PF06985">
    <property type="entry name" value="HET"/>
    <property type="match status" value="1"/>
</dbReference>
<dbReference type="RefSeq" id="XP_064653952.1">
    <property type="nucleotide sequence ID" value="XM_064807874.1"/>
</dbReference>
<dbReference type="Proteomes" id="UP001337655">
    <property type="component" value="Unassembled WGS sequence"/>
</dbReference>
<sequence length="503" mass="57029">MSTTAGPNEGFPYPKLGLTKKQIRLLKFLEVDQAGLLSFSLECHDLKEASFVAVSYTWERYTLDIWRPTTLNPVQQESTEHVSVAGEHFEVTRSLFEFLQNAVPTKLKGRLFFVDQICIDQRKELEKRHQVSIMGDVYAGAAEVIAWIVPLIPQEEDLSALQAMSDDDGAQRCLQGRRGLPCLMTHHSRLDESGAIFAALRLVLTSAFWSRQWIVQEVLLAKELSFQIESFNFDWEVILQYTQRVPNYVGLGKHGRDGITAMFTWLRDGNNLTPSGPERPQTTRMIAACSELLLLRHECYHKSGDYQRRPLHEALTRFGARDCGMQRDGIFSLLGLTTADMNADYSMSSAGLYLNVLRIGLTELREIRTLNDERQEDSAIFIHAALTALKLDIREPPIALITERMLSHFDMPSTMQGATTRHVWYLAILGSLDLGLNPSQTRDERVQAEKQVVIPAAYAELQNEIRSWKGSGSEKSVNNWDDLRRLPGTESRTYKWSTTSCPT</sequence>
<dbReference type="EMBL" id="JAVRRT010000025">
    <property type="protein sequence ID" value="KAK5163475.1"/>
    <property type="molecule type" value="Genomic_DNA"/>
</dbReference>
<keyword evidence="3" id="KW-1185">Reference proteome</keyword>
<evidence type="ECO:0000313" key="3">
    <source>
        <dbReference type="Proteomes" id="UP001337655"/>
    </source>
</evidence>